<evidence type="ECO:0000256" key="1">
    <source>
        <dbReference type="SAM" id="Phobius"/>
    </source>
</evidence>
<dbReference type="PRINTS" id="PR00625">
    <property type="entry name" value="JDOMAIN"/>
</dbReference>
<organism evidence="3 4">
    <name type="scientific">Diplodia seriata</name>
    <dbReference type="NCBI Taxonomy" id="420778"/>
    <lineage>
        <taxon>Eukaryota</taxon>
        <taxon>Fungi</taxon>
        <taxon>Dikarya</taxon>
        <taxon>Ascomycota</taxon>
        <taxon>Pezizomycotina</taxon>
        <taxon>Dothideomycetes</taxon>
        <taxon>Dothideomycetes incertae sedis</taxon>
        <taxon>Botryosphaeriales</taxon>
        <taxon>Botryosphaeriaceae</taxon>
        <taxon>Diplodia</taxon>
    </lineage>
</organism>
<dbReference type="PROSITE" id="PS50076">
    <property type="entry name" value="DNAJ_2"/>
    <property type="match status" value="1"/>
</dbReference>
<dbReference type="OrthoDB" id="436519at2759"/>
<dbReference type="AlphaFoldDB" id="A0A1S8B4I8"/>
<dbReference type="InterPro" id="IPR036869">
    <property type="entry name" value="J_dom_sf"/>
</dbReference>
<name>A0A1S8B4I8_9PEZI</name>
<dbReference type="PANTHER" id="PTHR44157:SF1">
    <property type="entry name" value="DNAJ HOMOLOG SUBFAMILY C MEMBER 11"/>
    <property type="match status" value="1"/>
</dbReference>
<dbReference type="InterPro" id="IPR001623">
    <property type="entry name" value="DnaJ_domain"/>
</dbReference>
<dbReference type="Proteomes" id="UP000190776">
    <property type="component" value="Unassembled WGS sequence"/>
</dbReference>
<keyword evidence="1" id="KW-0472">Membrane</keyword>
<evidence type="ECO:0000313" key="3">
    <source>
        <dbReference type="EMBL" id="OMP82465.1"/>
    </source>
</evidence>
<comment type="caution">
    <text evidence="3">The sequence shown here is derived from an EMBL/GenBank/DDBJ whole genome shotgun (WGS) entry which is preliminary data.</text>
</comment>
<dbReference type="CDD" id="cd06257">
    <property type="entry name" value="DnaJ"/>
    <property type="match status" value="1"/>
</dbReference>
<sequence length="401" mass="45396">MTPMWCLRPQVQGTPELQAPSGIIPQRRNTHVSVCRCFNVNMAGNNQYLSIAGWWFLPTVVAYIQSFLYSLFIRAGDPRPQPGSPKFIRHKKIIHGLAVVAYLVYSVYEADWELQRAGNFYQALGVPVDATEKAINSRFRRLTVLHHPDKVAAAEARPAAERYYVFLKLARDTLVDPAKRFAYDRFGPSVVDWKHCITIHDYIMHGVQSNALSYIGGASVMVMLSILGYFEHGRYWRYLVFATLVVFEAHTISRPDFPPLLTKILNPLVSTFHLRAPWLPYQILTVVRRGTFALFIAMNQLAPLMQDPRRNLQTQNTAAAQQQQLDRLTQLSAATDQDALRLIGIETMPFQGEDGEKELRAKMKDWIVQNSIRSDPVVRDAMGRAVAKKRQNAPAGAKGTT</sequence>
<dbReference type="SUPFAM" id="SSF46565">
    <property type="entry name" value="Chaperone J-domain"/>
    <property type="match status" value="1"/>
</dbReference>
<feature type="transmembrane region" description="Helical" evidence="1">
    <location>
        <begin position="93"/>
        <end position="108"/>
    </location>
</feature>
<proteinExistence type="predicted"/>
<dbReference type="PANTHER" id="PTHR44157">
    <property type="entry name" value="DNAJ HOMOLOG SUBFAMILY C MEMBER 11"/>
    <property type="match status" value="1"/>
</dbReference>
<dbReference type="Gene3D" id="1.10.287.110">
    <property type="entry name" value="DnaJ domain"/>
    <property type="match status" value="1"/>
</dbReference>
<reference evidence="3 4" key="1">
    <citation type="submission" date="2017-01" db="EMBL/GenBank/DDBJ databases">
        <title>Draft genome sequence of Diplodia seriata F98.1, a fungal species involved in grapevine trunk diseases.</title>
        <authorList>
            <person name="Robert-Siegwald G."/>
            <person name="Vallet J."/>
            <person name="Abou-Mansour E."/>
            <person name="Xu J."/>
            <person name="Rey P."/>
            <person name="Bertsch C."/>
            <person name="Rego C."/>
            <person name="Larignon P."/>
            <person name="Fontaine F."/>
            <person name="Lebrun M.-H."/>
        </authorList>
    </citation>
    <scope>NUCLEOTIDE SEQUENCE [LARGE SCALE GENOMIC DNA]</scope>
    <source>
        <strain evidence="3 4">F98.1</strain>
    </source>
</reference>
<feature type="transmembrane region" description="Helical" evidence="1">
    <location>
        <begin position="211"/>
        <end position="230"/>
    </location>
</feature>
<dbReference type="STRING" id="420778.A0A1S8B4I8"/>
<dbReference type="GO" id="GO:0042407">
    <property type="term" value="P:cristae formation"/>
    <property type="evidence" value="ECO:0007669"/>
    <property type="project" value="TreeGrafter"/>
</dbReference>
<dbReference type="EMBL" id="MSZU01000114">
    <property type="protein sequence ID" value="OMP82465.1"/>
    <property type="molecule type" value="Genomic_DNA"/>
</dbReference>
<protein>
    <submittedName>
        <fullName evidence="3">Chaperone protein DnaJ</fullName>
    </submittedName>
</protein>
<feature type="domain" description="J" evidence="2">
    <location>
        <begin position="119"/>
        <end position="187"/>
    </location>
</feature>
<evidence type="ECO:0000313" key="4">
    <source>
        <dbReference type="Proteomes" id="UP000190776"/>
    </source>
</evidence>
<dbReference type="SMART" id="SM00271">
    <property type="entry name" value="DnaJ"/>
    <property type="match status" value="1"/>
</dbReference>
<feature type="transmembrane region" description="Helical" evidence="1">
    <location>
        <begin position="51"/>
        <end position="72"/>
    </location>
</feature>
<accession>A0A1S8B4I8</accession>
<keyword evidence="1" id="KW-0812">Transmembrane</keyword>
<dbReference type="Pfam" id="PF00226">
    <property type="entry name" value="DnaJ"/>
    <property type="match status" value="1"/>
</dbReference>
<evidence type="ECO:0000259" key="2">
    <source>
        <dbReference type="PROSITE" id="PS50076"/>
    </source>
</evidence>
<gene>
    <name evidence="3" type="ORF">BK809_0006775</name>
</gene>
<keyword evidence="1" id="KW-1133">Transmembrane helix</keyword>
<dbReference type="GO" id="GO:0005739">
    <property type="term" value="C:mitochondrion"/>
    <property type="evidence" value="ECO:0007669"/>
    <property type="project" value="GOC"/>
</dbReference>
<dbReference type="InterPro" id="IPR052243">
    <property type="entry name" value="Mito_inner_membrane_organizer"/>
</dbReference>